<dbReference type="HOGENOM" id="CLU_1932909_0_0_1"/>
<protein>
    <submittedName>
        <fullName evidence="1">Uncharacterized protein</fullName>
    </submittedName>
</protein>
<accession>A0A0D3A972</accession>
<evidence type="ECO:0000313" key="2">
    <source>
        <dbReference type="Proteomes" id="UP000032141"/>
    </source>
</evidence>
<evidence type="ECO:0000313" key="1">
    <source>
        <dbReference type="EnsemblPlants" id="Bo1g077030.1"/>
    </source>
</evidence>
<organism evidence="1 2">
    <name type="scientific">Brassica oleracea var. oleracea</name>
    <dbReference type="NCBI Taxonomy" id="109376"/>
    <lineage>
        <taxon>Eukaryota</taxon>
        <taxon>Viridiplantae</taxon>
        <taxon>Streptophyta</taxon>
        <taxon>Embryophyta</taxon>
        <taxon>Tracheophyta</taxon>
        <taxon>Spermatophyta</taxon>
        <taxon>Magnoliopsida</taxon>
        <taxon>eudicotyledons</taxon>
        <taxon>Gunneridae</taxon>
        <taxon>Pentapetalae</taxon>
        <taxon>rosids</taxon>
        <taxon>malvids</taxon>
        <taxon>Brassicales</taxon>
        <taxon>Brassicaceae</taxon>
        <taxon>Brassiceae</taxon>
        <taxon>Brassica</taxon>
    </lineage>
</organism>
<keyword evidence="2" id="KW-1185">Reference proteome</keyword>
<reference evidence="1" key="2">
    <citation type="submission" date="2015-03" db="UniProtKB">
        <authorList>
            <consortium name="EnsemblPlants"/>
        </authorList>
    </citation>
    <scope>IDENTIFICATION</scope>
</reference>
<dbReference type="Gramene" id="Bo1g077030.1">
    <property type="protein sequence ID" value="Bo1g077030.1"/>
    <property type="gene ID" value="Bo1g077030"/>
</dbReference>
<name>A0A0D3A972_BRAOL</name>
<sequence>SRTAVCRIVWRSWPTLVDRLSCRLEVSINRLRACVTEHFFGETNKYVIFGRTWCYWTFLSDFIWAWVVGNGANTKVWLQNWLLEPIPRPPHYRQEAIVDLILRVEDLIDVPTHSWNVDLICQLINEEDVAM</sequence>
<dbReference type="AlphaFoldDB" id="A0A0D3A972"/>
<dbReference type="Proteomes" id="UP000032141">
    <property type="component" value="Chromosome C1"/>
</dbReference>
<dbReference type="EnsemblPlants" id="Bo1g077030.1">
    <property type="protein sequence ID" value="Bo1g077030.1"/>
    <property type="gene ID" value="Bo1g077030"/>
</dbReference>
<proteinExistence type="predicted"/>
<reference evidence="1 2" key="1">
    <citation type="journal article" date="2014" name="Genome Biol.">
        <title>Transcriptome and methylome profiling reveals relics of genome dominance in the mesopolyploid Brassica oleracea.</title>
        <authorList>
            <person name="Parkin I.A."/>
            <person name="Koh C."/>
            <person name="Tang H."/>
            <person name="Robinson S.J."/>
            <person name="Kagale S."/>
            <person name="Clarke W.E."/>
            <person name="Town C.D."/>
            <person name="Nixon J."/>
            <person name="Krishnakumar V."/>
            <person name="Bidwell S.L."/>
            <person name="Denoeud F."/>
            <person name="Belcram H."/>
            <person name="Links M.G."/>
            <person name="Just J."/>
            <person name="Clarke C."/>
            <person name="Bender T."/>
            <person name="Huebert T."/>
            <person name="Mason A.S."/>
            <person name="Pires J.C."/>
            <person name="Barker G."/>
            <person name="Moore J."/>
            <person name="Walley P.G."/>
            <person name="Manoli S."/>
            <person name="Batley J."/>
            <person name="Edwards D."/>
            <person name="Nelson M.N."/>
            <person name="Wang X."/>
            <person name="Paterson A.H."/>
            <person name="King G."/>
            <person name="Bancroft I."/>
            <person name="Chalhoub B."/>
            <person name="Sharpe A.G."/>
        </authorList>
    </citation>
    <scope>NUCLEOTIDE SEQUENCE</scope>
    <source>
        <strain evidence="1 2">cv. TO1000</strain>
    </source>
</reference>